<feature type="region of interest" description="Disordered" evidence="1">
    <location>
        <begin position="144"/>
        <end position="255"/>
    </location>
</feature>
<proteinExistence type="predicted"/>
<evidence type="ECO:0000256" key="1">
    <source>
        <dbReference type="SAM" id="MobiDB-lite"/>
    </source>
</evidence>
<sequence>MTNSGDFGGSQELDRLKVMLESWRASLVDLSGRNRLLNFRHTKSATLEISTPSAQELVEGLARGWDFAPLPDEESEADEGVRPGDVVLAKKGDRTDGIITQKTTAPSLLRALNSLRAKATQVFNDYGLWTLSLGVGMLNWREDGAETASDAPPDPDAGGHRARAQRTDPPQVERRRGTAPQPSPESEVAAIPHRLGAGRRTGPFGPAGGAFRRGSRGGGQGRLADLRPCGARTLRLPQGVDVPGPAGQRRPRPRQ</sequence>
<feature type="compositionally biased region" description="Low complexity" evidence="1">
    <location>
        <begin position="198"/>
        <end position="212"/>
    </location>
</feature>
<dbReference type="Proteomes" id="UP000010931">
    <property type="component" value="Unassembled WGS sequence"/>
</dbReference>
<organism evidence="2 3">
    <name type="scientific">Streptomyces turgidiscabies (strain Car8)</name>
    <dbReference type="NCBI Taxonomy" id="698760"/>
    <lineage>
        <taxon>Bacteria</taxon>
        <taxon>Bacillati</taxon>
        <taxon>Actinomycetota</taxon>
        <taxon>Actinomycetes</taxon>
        <taxon>Kitasatosporales</taxon>
        <taxon>Streptomycetaceae</taxon>
        <taxon>Streptomyces</taxon>
    </lineage>
</organism>
<reference evidence="2 3" key="1">
    <citation type="journal article" date="2011" name="Plasmid">
        <title>Streptomyces turgidiscabies Car8 contains a modular pathogenicity island that shares virulence genes with other actinobacterial plant pathogens.</title>
        <authorList>
            <person name="Huguet-Tapia J.C."/>
            <person name="Badger J.H."/>
            <person name="Loria R."/>
            <person name="Pettis G.S."/>
        </authorList>
    </citation>
    <scope>NUCLEOTIDE SEQUENCE [LARGE SCALE GENOMIC DNA]</scope>
    <source>
        <strain evidence="2 3">Car8</strain>
    </source>
</reference>
<comment type="caution">
    <text evidence="2">The sequence shown here is derived from an EMBL/GenBank/DDBJ whole genome shotgun (WGS) entry which is preliminary data.</text>
</comment>
<dbReference type="Pfam" id="PF13195">
    <property type="entry name" value="DUF4011"/>
    <property type="match status" value="1"/>
</dbReference>
<dbReference type="AlphaFoldDB" id="L7EZH7"/>
<protein>
    <submittedName>
        <fullName evidence="2">Uncharacterized protein</fullName>
    </submittedName>
</protein>
<gene>
    <name evidence="2" type="ORF">STRTUCAR8_03316</name>
</gene>
<evidence type="ECO:0000313" key="2">
    <source>
        <dbReference type="EMBL" id="ELP64843.1"/>
    </source>
</evidence>
<dbReference type="EMBL" id="AEJB01000421">
    <property type="protein sequence ID" value="ELP64843.1"/>
    <property type="molecule type" value="Genomic_DNA"/>
</dbReference>
<name>L7EZH7_STRT8</name>
<keyword evidence="3" id="KW-1185">Reference proteome</keyword>
<dbReference type="InterPro" id="IPR025103">
    <property type="entry name" value="DUF4011"/>
</dbReference>
<evidence type="ECO:0000313" key="3">
    <source>
        <dbReference type="Proteomes" id="UP000010931"/>
    </source>
</evidence>
<accession>L7EZH7</accession>